<evidence type="ECO:0000256" key="4">
    <source>
        <dbReference type="ARBA" id="ARBA00022575"/>
    </source>
</evidence>
<evidence type="ECO:0000259" key="16">
    <source>
        <dbReference type="PROSITE" id="PS51384"/>
    </source>
</evidence>
<comment type="cofactor">
    <cofactor evidence="1">
        <name>heme b</name>
        <dbReference type="ChEBI" id="CHEBI:60344"/>
    </cofactor>
</comment>
<evidence type="ECO:0000313" key="18">
    <source>
        <dbReference type="Proteomes" id="UP000832011"/>
    </source>
</evidence>
<dbReference type="GO" id="GO:0008941">
    <property type="term" value="F:nitric oxide dioxygenase NAD(P)H activity"/>
    <property type="evidence" value="ECO:0007669"/>
    <property type="project" value="UniProtKB-EC"/>
</dbReference>
<dbReference type="InterPro" id="IPR017927">
    <property type="entry name" value="FAD-bd_FR_type"/>
</dbReference>
<dbReference type="PROSITE" id="PS51384">
    <property type="entry name" value="FAD_FR"/>
    <property type="match status" value="1"/>
</dbReference>
<dbReference type="Pfam" id="PF00970">
    <property type="entry name" value="FAD_binding_6"/>
    <property type="match status" value="1"/>
</dbReference>
<dbReference type="SUPFAM" id="SSF46458">
    <property type="entry name" value="Globin-like"/>
    <property type="match status" value="1"/>
</dbReference>
<dbReference type="EMBL" id="CP091511">
    <property type="protein sequence ID" value="UOO90679.1"/>
    <property type="molecule type" value="Genomic_DNA"/>
</dbReference>
<evidence type="ECO:0000256" key="8">
    <source>
        <dbReference type="ARBA" id="ARBA00022857"/>
    </source>
</evidence>
<evidence type="ECO:0000256" key="2">
    <source>
        <dbReference type="ARBA" id="ARBA00006401"/>
    </source>
</evidence>
<dbReference type="InterPro" id="IPR001433">
    <property type="entry name" value="OxRdtase_FAD/NAD-bd"/>
</dbReference>
<dbReference type="InterPro" id="IPR012292">
    <property type="entry name" value="Globin/Proto"/>
</dbReference>
<dbReference type="Proteomes" id="UP000832011">
    <property type="component" value="Chromosome"/>
</dbReference>
<dbReference type="PRINTS" id="PR00410">
    <property type="entry name" value="PHEHYDRXLASE"/>
</dbReference>
<dbReference type="RefSeq" id="WP_058305004.1">
    <property type="nucleotide sequence ID" value="NZ_CABKVG010000005.1"/>
</dbReference>
<evidence type="ECO:0000256" key="6">
    <source>
        <dbReference type="ARBA" id="ARBA00022621"/>
    </source>
</evidence>
<sequence>MLNTQQLELIKATVPVLRASGVALTDYFYQRMLNKHPELKATFNLGHQRSGAQAKALAGAVLAYAENIENLAVLGDAVNLIVAKHVSLNIQADQYAIVGENLLHSISEVLNVPMDSDLIAAWAAAYGQLADILIAAEKQRYAEQAATQGGWNGWRGFKVVRKQVESNVITSFYLQPVDGAALPDYQAGQYVSVRVEVPELGIKQPRQYSLSQAANGNEWRISVKRESASEVYAAGYVSNTLHAHVQVGDVLEVSHPNGDFVLLNADKANVFISAGVGITPMMAMLGQVAAHNMPHTTSFIHACRDEASLSMSHAITAIKQRFPQLHTYLACEAAPQSDLAVQAIGRLDLQQVDADLLPADADYYVCGPVGFMRAQYQSLQALGIPAAQIHMEAFNTGGIAAAMA</sequence>
<dbReference type="NCBIfam" id="NF009805">
    <property type="entry name" value="PRK13289.1"/>
    <property type="match status" value="1"/>
</dbReference>
<feature type="domain" description="Globin" evidence="15">
    <location>
        <begin position="1"/>
        <end position="138"/>
    </location>
</feature>
<evidence type="ECO:0000256" key="9">
    <source>
        <dbReference type="ARBA" id="ARBA00023004"/>
    </source>
</evidence>
<keyword evidence="17" id="KW-0560">Oxidoreductase</keyword>
<keyword evidence="8" id="KW-0521">NADP</keyword>
<evidence type="ECO:0000256" key="7">
    <source>
        <dbReference type="ARBA" id="ARBA00022723"/>
    </source>
</evidence>
<dbReference type="InterPro" id="IPR017938">
    <property type="entry name" value="Riboflavin_synthase-like_b-brl"/>
</dbReference>
<dbReference type="InterPro" id="IPR000971">
    <property type="entry name" value="Globin"/>
</dbReference>
<evidence type="ECO:0000256" key="11">
    <source>
        <dbReference type="ARBA" id="ARBA00025094"/>
    </source>
</evidence>
<keyword evidence="6 14" id="KW-0561">Oxygen transport</keyword>
<comment type="catalytic activity">
    <reaction evidence="12">
        <text>2 nitric oxide + NADH + 2 O2 = 2 nitrate + NAD(+) + H(+)</text>
        <dbReference type="Rhea" id="RHEA:19469"/>
        <dbReference type="ChEBI" id="CHEBI:15378"/>
        <dbReference type="ChEBI" id="CHEBI:15379"/>
        <dbReference type="ChEBI" id="CHEBI:16480"/>
        <dbReference type="ChEBI" id="CHEBI:17632"/>
        <dbReference type="ChEBI" id="CHEBI:57540"/>
        <dbReference type="ChEBI" id="CHEBI:57945"/>
        <dbReference type="EC" id="1.14.12.17"/>
    </reaction>
</comment>
<proteinExistence type="inferred from homology"/>
<dbReference type="EC" id="1.14.12.17" evidence="3"/>
<evidence type="ECO:0000313" key="17">
    <source>
        <dbReference type="EMBL" id="UOO90679.1"/>
    </source>
</evidence>
<dbReference type="InterPro" id="IPR008333">
    <property type="entry name" value="Cbr1-like_FAD-bd_dom"/>
</dbReference>
<evidence type="ECO:0000256" key="3">
    <source>
        <dbReference type="ARBA" id="ARBA00012229"/>
    </source>
</evidence>
<keyword evidence="14" id="KW-0813">Transport</keyword>
<keyword evidence="5 14" id="KW-0349">Heme</keyword>
<dbReference type="Pfam" id="PF00175">
    <property type="entry name" value="NAD_binding_1"/>
    <property type="match status" value="1"/>
</dbReference>
<dbReference type="PANTHER" id="PTHR43396">
    <property type="entry name" value="FLAVOHEMOPROTEIN"/>
    <property type="match status" value="1"/>
</dbReference>
<evidence type="ECO:0000256" key="14">
    <source>
        <dbReference type="RuleBase" id="RU000356"/>
    </source>
</evidence>
<evidence type="ECO:0000256" key="5">
    <source>
        <dbReference type="ARBA" id="ARBA00022617"/>
    </source>
</evidence>
<comment type="similarity">
    <text evidence="2">In the C-terminal section; belongs to the flavoprotein pyridine nucleotide cytochrome reductase family.</text>
</comment>
<gene>
    <name evidence="17" type="primary">hmpA</name>
    <name evidence="17" type="ORF">LVJ82_06855</name>
</gene>
<organism evidence="17 18">
    <name type="scientific">Vitreoscilla massiliensis</name>
    <dbReference type="NCBI Taxonomy" id="1689272"/>
    <lineage>
        <taxon>Bacteria</taxon>
        <taxon>Pseudomonadati</taxon>
        <taxon>Pseudomonadota</taxon>
        <taxon>Betaproteobacteria</taxon>
        <taxon>Neisseriales</taxon>
        <taxon>Neisseriaceae</taxon>
        <taxon>Vitreoscilla</taxon>
    </lineage>
</organism>
<dbReference type="PROSITE" id="PS01033">
    <property type="entry name" value="GLOBIN"/>
    <property type="match status" value="1"/>
</dbReference>
<keyword evidence="18" id="KW-1185">Reference proteome</keyword>
<comment type="function">
    <text evidence="11">Is involved in NO detoxification in an aerobic process, termed nitric oxide dioxygenase (NOD) reaction that utilizes O(2) and NAD(P)H to convert NO to nitrate, which protects the bacterium from various noxious nitrogen compounds. Therefore, plays a central role in the inducible response to nitrosative stress.</text>
</comment>
<dbReference type="Gene3D" id="3.40.50.80">
    <property type="entry name" value="Nucleotide-binding domain of ferredoxin-NADP reductase (FNR) module"/>
    <property type="match status" value="1"/>
</dbReference>
<comment type="similarity">
    <text evidence="14">Belongs to the globin family.</text>
</comment>
<dbReference type="InterPro" id="IPR039261">
    <property type="entry name" value="FNR_nucleotide-bd"/>
</dbReference>
<keyword evidence="7" id="KW-0479">Metal-binding</keyword>
<evidence type="ECO:0000256" key="1">
    <source>
        <dbReference type="ARBA" id="ARBA00001970"/>
    </source>
</evidence>
<comment type="catalytic activity">
    <reaction evidence="13">
        <text>2 nitric oxide + NADPH + 2 O2 = 2 nitrate + NADP(+) + H(+)</text>
        <dbReference type="Rhea" id="RHEA:19465"/>
        <dbReference type="ChEBI" id="CHEBI:15378"/>
        <dbReference type="ChEBI" id="CHEBI:15379"/>
        <dbReference type="ChEBI" id="CHEBI:16480"/>
        <dbReference type="ChEBI" id="CHEBI:17632"/>
        <dbReference type="ChEBI" id="CHEBI:57783"/>
        <dbReference type="ChEBI" id="CHEBI:58349"/>
        <dbReference type="EC" id="1.14.12.17"/>
    </reaction>
</comment>
<evidence type="ECO:0000259" key="15">
    <source>
        <dbReference type="PROSITE" id="PS01033"/>
    </source>
</evidence>
<dbReference type="SUPFAM" id="SSF63380">
    <property type="entry name" value="Riboflavin synthase domain-like"/>
    <property type="match status" value="1"/>
</dbReference>
<dbReference type="Pfam" id="PF00042">
    <property type="entry name" value="Globin"/>
    <property type="match status" value="1"/>
</dbReference>
<feature type="domain" description="FAD-binding FR-type" evidence="16">
    <location>
        <begin position="152"/>
        <end position="263"/>
    </location>
</feature>
<dbReference type="InterPro" id="IPR009050">
    <property type="entry name" value="Globin-like_sf"/>
</dbReference>
<dbReference type="Gene3D" id="1.10.490.10">
    <property type="entry name" value="Globins"/>
    <property type="match status" value="1"/>
</dbReference>
<reference evidence="17 18" key="1">
    <citation type="journal article" date="2022" name="Res Sq">
        <title>Evolution of multicellular longitudinally dividing oral cavity symbionts (Neisseriaceae).</title>
        <authorList>
            <person name="Nyongesa S."/>
            <person name="Weber P."/>
            <person name="Bernet E."/>
            <person name="Pullido F."/>
            <person name="Nieckarz M."/>
            <person name="Delaby M."/>
            <person name="Nieves C."/>
            <person name="Viehboeck T."/>
            <person name="Krause N."/>
            <person name="Rivera-Millot A."/>
            <person name="Nakamura A."/>
            <person name="Vischer N."/>
            <person name="VanNieuwenhze M."/>
            <person name="Brun Y."/>
            <person name="Cava F."/>
            <person name="Bulgheresi S."/>
            <person name="Veyrier F."/>
        </authorList>
    </citation>
    <scope>NUCLEOTIDE SEQUENCE [LARGE SCALE GENOMIC DNA]</scope>
    <source>
        <strain evidence="17 18">SN4</strain>
    </source>
</reference>
<name>A0ABY4E5X6_9NEIS</name>
<keyword evidence="10" id="KW-0520">NAD</keyword>
<dbReference type="PANTHER" id="PTHR43396:SF3">
    <property type="entry name" value="FLAVOHEMOPROTEIN"/>
    <property type="match status" value="1"/>
</dbReference>
<evidence type="ECO:0000256" key="10">
    <source>
        <dbReference type="ARBA" id="ARBA00023027"/>
    </source>
</evidence>
<accession>A0ABY4E5X6</accession>
<dbReference type="Gene3D" id="2.40.30.10">
    <property type="entry name" value="Translation factors"/>
    <property type="match status" value="1"/>
</dbReference>
<keyword evidence="4" id="KW-0216">Detoxification</keyword>
<dbReference type="SUPFAM" id="SSF52343">
    <property type="entry name" value="Ferredoxin reductase-like, C-terminal NADP-linked domain"/>
    <property type="match status" value="1"/>
</dbReference>
<protein>
    <recommendedName>
        <fullName evidence="3">nitric oxide dioxygenase</fullName>
        <ecNumber evidence="3">1.14.12.17</ecNumber>
    </recommendedName>
</protein>
<keyword evidence="9" id="KW-0408">Iron</keyword>
<evidence type="ECO:0000256" key="13">
    <source>
        <dbReference type="ARBA" id="ARBA00049433"/>
    </source>
</evidence>
<dbReference type="CDD" id="cd06184">
    <property type="entry name" value="flavohem_like_fad_nad_binding"/>
    <property type="match status" value="1"/>
</dbReference>
<evidence type="ECO:0000256" key="12">
    <source>
        <dbReference type="ARBA" id="ARBA00048649"/>
    </source>
</evidence>